<evidence type="ECO:0000313" key="2">
    <source>
        <dbReference type="EMBL" id="HIR66886.1"/>
    </source>
</evidence>
<comment type="caution">
    <text evidence="2">The sequence shown here is derived from an EMBL/GenBank/DDBJ whole genome shotgun (WGS) entry which is preliminary data.</text>
</comment>
<dbReference type="Pfam" id="PF06686">
    <property type="entry name" value="SpoIIIAC"/>
    <property type="match status" value="2"/>
</dbReference>
<keyword evidence="1" id="KW-0472">Membrane</keyword>
<dbReference type="EMBL" id="DVHK01000059">
    <property type="protein sequence ID" value="HIR66886.1"/>
    <property type="molecule type" value="Genomic_DNA"/>
</dbReference>
<gene>
    <name evidence="2" type="ORF">IAB94_02415</name>
</gene>
<proteinExistence type="predicted"/>
<evidence type="ECO:0000256" key="1">
    <source>
        <dbReference type="SAM" id="Phobius"/>
    </source>
</evidence>
<reference evidence="2" key="2">
    <citation type="journal article" date="2021" name="PeerJ">
        <title>Extensive microbial diversity within the chicken gut microbiome revealed by metagenomics and culture.</title>
        <authorList>
            <person name="Gilroy R."/>
            <person name="Ravi A."/>
            <person name="Getino M."/>
            <person name="Pursley I."/>
            <person name="Horton D.L."/>
            <person name="Alikhan N.F."/>
            <person name="Baker D."/>
            <person name="Gharbi K."/>
            <person name="Hall N."/>
            <person name="Watson M."/>
            <person name="Adriaenssens E.M."/>
            <person name="Foster-Nyarko E."/>
            <person name="Jarju S."/>
            <person name="Secka A."/>
            <person name="Antonio M."/>
            <person name="Oren A."/>
            <person name="Chaudhuri R.R."/>
            <person name="La Ragione R."/>
            <person name="Hildebrand F."/>
            <person name="Pallen M.J."/>
        </authorList>
    </citation>
    <scope>NUCLEOTIDE SEQUENCE</scope>
    <source>
        <strain evidence="2">ChiW16-3235</strain>
    </source>
</reference>
<sequence>MIARICCVAIITAVCALILKTNKPEFVPMCLTAGGVLLILFGFDYLAVSVEFIRQFTEQTGIESSVVRLIFKVVGVGYLIEITACAVKDLGFDSLSDKLVMCGKLIIFVMSIPILKALFSVITSLIQSV</sequence>
<evidence type="ECO:0008006" key="4">
    <source>
        <dbReference type="Google" id="ProtNLM"/>
    </source>
</evidence>
<dbReference type="InterPro" id="IPR025664">
    <property type="entry name" value="Spore_III_AC/AD"/>
</dbReference>
<reference evidence="2" key="1">
    <citation type="submission" date="2020-10" db="EMBL/GenBank/DDBJ databases">
        <authorList>
            <person name="Gilroy R."/>
        </authorList>
    </citation>
    <scope>NUCLEOTIDE SEQUENCE</scope>
    <source>
        <strain evidence="2">ChiW16-3235</strain>
    </source>
</reference>
<dbReference type="Proteomes" id="UP000823913">
    <property type="component" value="Unassembled WGS sequence"/>
</dbReference>
<keyword evidence="1" id="KW-0812">Transmembrane</keyword>
<dbReference type="AlphaFoldDB" id="A0A9D1E639"/>
<accession>A0A9D1E639</accession>
<organism evidence="2 3">
    <name type="scientific">Candidatus Coproplasma avicola</name>
    <dbReference type="NCBI Taxonomy" id="2840744"/>
    <lineage>
        <taxon>Bacteria</taxon>
        <taxon>Bacillati</taxon>
        <taxon>Bacillota</taxon>
        <taxon>Clostridia</taxon>
        <taxon>Eubacteriales</taxon>
        <taxon>Candidatus Coproplasma</taxon>
    </lineage>
</organism>
<feature type="transmembrane region" description="Helical" evidence="1">
    <location>
        <begin position="105"/>
        <end position="126"/>
    </location>
</feature>
<evidence type="ECO:0000313" key="3">
    <source>
        <dbReference type="Proteomes" id="UP000823913"/>
    </source>
</evidence>
<feature type="transmembrane region" description="Helical" evidence="1">
    <location>
        <begin position="26"/>
        <end position="48"/>
    </location>
</feature>
<name>A0A9D1E639_9FIRM</name>
<keyword evidence="1" id="KW-1133">Transmembrane helix</keyword>
<protein>
    <recommendedName>
        <fullName evidence="4">Stage III sporulation protein AD</fullName>
    </recommendedName>
</protein>